<accession>A0AA88AEU4</accession>
<protein>
    <submittedName>
        <fullName evidence="2">Uncharacterized protein</fullName>
    </submittedName>
</protein>
<organism evidence="2 3">
    <name type="scientific">Ficus carica</name>
    <name type="common">Common fig</name>
    <dbReference type="NCBI Taxonomy" id="3494"/>
    <lineage>
        <taxon>Eukaryota</taxon>
        <taxon>Viridiplantae</taxon>
        <taxon>Streptophyta</taxon>
        <taxon>Embryophyta</taxon>
        <taxon>Tracheophyta</taxon>
        <taxon>Spermatophyta</taxon>
        <taxon>Magnoliopsida</taxon>
        <taxon>eudicotyledons</taxon>
        <taxon>Gunneridae</taxon>
        <taxon>Pentapetalae</taxon>
        <taxon>rosids</taxon>
        <taxon>fabids</taxon>
        <taxon>Rosales</taxon>
        <taxon>Moraceae</taxon>
        <taxon>Ficeae</taxon>
        <taxon>Ficus</taxon>
    </lineage>
</organism>
<evidence type="ECO:0000256" key="1">
    <source>
        <dbReference type="SAM" id="MobiDB-lite"/>
    </source>
</evidence>
<sequence>MAVSARGRVLHVGNSHFTPIYLSSPSPKPDTQVRRDLVRIPRPVQAIVGPSLSPVRDVAVVVARLDLELTFPKKPLSREQSQSRLGDGEALQIAISSSQSPSTSSPATASGGNGHGGETRLKFDGQRCRDHPSDDDDSVGAPAKLKLIWDFSIWA</sequence>
<evidence type="ECO:0000313" key="3">
    <source>
        <dbReference type="Proteomes" id="UP001187192"/>
    </source>
</evidence>
<evidence type="ECO:0000313" key="2">
    <source>
        <dbReference type="EMBL" id="GMN51229.1"/>
    </source>
</evidence>
<name>A0AA88AEU4_FICCA</name>
<feature type="compositionally biased region" description="Low complexity" evidence="1">
    <location>
        <begin position="92"/>
        <end position="110"/>
    </location>
</feature>
<dbReference type="AlphaFoldDB" id="A0AA88AEU4"/>
<proteinExistence type="predicted"/>
<gene>
    <name evidence="2" type="ORF">TIFTF001_020394</name>
</gene>
<feature type="region of interest" description="Disordered" evidence="1">
    <location>
        <begin position="73"/>
        <end position="140"/>
    </location>
</feature>
<comment type="caution">
    <text evidence="2">The sequence shown here is derived from an EMBL/GenBank/DDBJ whole genome shotgun (WGS) entry which is preliminary data.</text>
</comment>
<dbReference type="Proteomes" id="UP001187192">
    <property type="component" value="Unassembled WGS sequence"/>
</dbReference>
<reference evidence="2" key="1">
    <citation type="submission" date="2023-07" db="EMBL/GenBank/DDBJ databases">
        <title>draft genome sequence of fig (Ficus carica).</title>
        <authorList>
            <person name="Takahashi T."/>
            <person name="Nishimura K."/>
        </authorList>
    </citation>
    <scope>NUCLEOTIDE SEQUENCE</scope>
</reference>
<keyword evidence="3" id="KW-1185">Reference proteome</keyword>
<feature type="compositionally biased region" description="Basic and acidic residues" evidence="1">
    <location>
        <begin position="117"/>
        <end position="132"/>
    </location>
</feature>
<dbReference type="EMBL" id="BTGU01000036">
    <property type="protein sequence ID" value="GMN51229.1"/>
    <property type="molecule type" value="Genomic_DNA"/>
</dbReference>